<dbReference type="InterPro" id="IPR023302">
    <property type="entry name" value="Pept_S9A_N"/>
</dbReference>
<evidence type="ECO:0000256" key="4">
    <source>
        <dbReference type="SAM" id="SignalP"/>
    </source>
</evidence>
<evidence type="ECO:0000256" key="3">
    <source>
        <dbReference type="ARBA" id="ARBA00022825"/>
    </source>
</evidence>
<accession>I2GH29</accession>
<feature type="signal peptide" evidence="4">
    <location>
        <begin position="1"/>
        <end position="26"/>
    </location>
</feature>
<name>I2GH29_9BACT</name>
<reference evidence="7 8" key="1">
    <citation type="journal article" date="2012" name="J. Bacteriol.">
        <title>Genome Sequence of the Filamentous Bacterium Fibrisoma limi BUZ 3T.</title>
        <authorList>
            <person name="Filippini M."/>
            <person name="Qi W."/>
            <person name="Jaenicke S."/>
            <person name="Goesmann A."/>
            <person name="Smits T.H."/>
            <person name="Bagheri H.C."/>
        </authorList>
    </citation>
    <scope>NUCLEOTIDE SEQUENCE [LARGE SCALE GENOMIC DNA]</scope>
    <source>
        <strain evidence="8">BUZ 3T</strain>
    </source>
</reference>
<evidence type="ECO:0000256" key="2">
    <source>
        <dbReference type="ARBA" id="ARBA00022801"/>
    </source>
</evidence>
<dbReference type="AlphaFoldDB" id="I2GH29"/>
<protein>
    <submittedName>
        <fullName evidence="7">Peptidase S9 prolyl oligopeptidase active site domain protein</fullName>
    </submittedName>
</protein>
<dbReference type="PRINTS" id="PR00862">
    <property type="entry name" value="PROLIGOPTASE"/>
</dbReference>
<dbReference type="PANTHER" id="PTHR42776:SF27">
    <property type="entry name" value="DIPEPTIDYL PEPTIDASE FAMILY MEMBER 6"/>
    <property type="match status" value="1"/>
</dbReference>
<dbReference type="Gene3D" id="2.120.10.30">
    <property type="entry name" value="TolB, C-terminal domain"/>
    <property type="match status" value="2"/>
</dbReference>
<dbReference type="InterPro" id="IPR001375">
    <property type="entry name" value="Peptidase_S9_cat"/>
</dbReference>
<comment type="caution">
    <text evidence="7">The sequence shown here is derived from an EMBL/GenBank/DDBJ whole genome shotgun (WGS) entry which is preliminary data.</text>
</comment>
<dbReference type="PANTHER" id="PTHR42776">
    <property type="entry name" value="SERINE PEPTIDASE S9 FAMILY MEMBER"/>
    <property type="match status" value="1"/>
</dbReference>
<dbReference type="GO" id="GO:0006508">
    <property type="term" value="P:proteolysis"/>
    <property type="evidence" value="ECO:0007669"/>
    <property type="project" value="UniProtKB-KW"/>
</dbReference>
<evidence type="ECO:0000259" key="6">
    <source>
        <dbReference type="Pfam" id="PF02897"/>
    </source>
</evidence>
<dbReference type="eggNOG" id="COG1506">
    <property type="taxonomic scope" value="Bacteria"/>
</dbReference>
<sequence>MSMRTRFPQQIRLVIGLSLAAVSALAGPVPKSAATRKYTIEQFMKTIRFGGADISPNEQTVLFSSNQDGVFNLYEVPFGGGQPKQLTNSTTNAIFAIGYLPDGRILYSSDQGGNELNHIYLREKDGSVKDLTPAEKAKFQFAGLSHDRKSFFYQSNERNRAAYDLYEMDIATMKPKLLFQNPGGFFPGDVSPDKRYIALSKPYTTTNSDVYLYDTQTKETKLLTKHEGEVSNGPEGFTPDGRKLLLSTDEGSEFAYVKAYDLATGKSDVLDKANWDISADYPSYKGRYRVVSINNDARTELKIIDTRTNQPVKLPALPGGDVTGVNIADSEGRMIFFVNSSNSPATLYSFDFKTNKATPLVRGLNPVINPDDLVSGEVIRYKSFDGMEIPALLYKPKDMKAGDKHPAILSIHGGPGGQTRLTYSPLVQYLVNNGYVVLAVNNRGSSGYGKTFYAADDRKHGDADLRDCVESKKFLTSTGYVDPAKIGIMGGSYGGYMTLAGLTFTPDEFAVGVDIFGVANWIRTLNSMPEWWGPQREALFKEIGHPKADSVALYNKSPLFHTERIRKPLLVIQGANDPRVLKIESDEIVANVKKNGVPVEYVTFPDEGHGFMKKENEITAYKAVKEFLDKYLMNPQMVVR</sequence>
<dbReference type="InterPro" id="IPR002470">
    <property type="entry name" value="Peptidase_S9A"/>
</dbReference>
<organism evidence="7 8">
    <name type="scientific">Fibrisoma limi BUZ 3</name>
    <dbReference type="NCBI Taxonomy" id="1185876"/>
    <lineage>
        <taxon>Bacteria</taxon>
        <taxon>Pseudomonadati</taxon>
        <taxon>Bacteroidota</taxon>
        <taxon>Cytophagia</taxon>
        <taxon>Cytophagales</taxon>
        <taxon>Spirosomataceae</taxon>
        <taxon>Fibrisoma</taxon>
    </lineage>
</organism>
<dbReference type="Gene3D" id="3.40.50.1820">
    <property type="entry name" value="alpha/beta hydrolase"/>
    <property type="match status" value="1"/>
</dbReference>
<dbReference type="Pfam" id="PF02897">
    <property type="entry name" value="Peptidase_S9_N"/>
    <property type="match status" value="1"/>
</dbReference>
<evidence type="ECO:0000259" key="5">
    <source>
        <dbReference type="Pfam" id="PF00326"/>
    </source>
</evidence>
<keyword evidence="2" id="KW-0378">Hydrolase</keyword>
<dbReference type="Proteomes" id="UP000009309">
    <property type="component" value="Unassembled WGS sequence"/>
</dbReference>
<keyword evidence="4" id="KW-0732">Signal</keyword>
<proteinExistence type="predicted"/>
<evidence type="ECO:0000313" key="8">
    <source>
        <dbReference type="Proteomes" id="UP000009309"/>
    </source>
</evidence>
<dbReference type="STRING" id="1185876.BN8_02280"/>
<keyword evidence="1" id="KW-0645">Protease</keyword>
<dbReference type="SUPFAM" id="SSF82171">
    <property type="entry name" value="DPP6 N-terminal domain-like"/>
    <property type="match status" value="1"/>
</dbReference>
<dbReference type="eggNOG" id="COG0823">
    <property type="taxonomic scope" value="Bacteria"/>
</dbReference>
<feature type="domain" description="Peptidase S9A N-terminal" evidence="6">
    <location>
        <begin position="102"/>
        <end position="361"/>
    </location>
</feature>
<gene>
    <name evidence="7" type="ORF">BN8_02280</name>
</gene>
<evidence type="ECO:0000256" key="1">
    <source>
        <dbReference type="ARBA" id="ARBA00022670"/>
    </source>
</evidence>
<feature type="chain" id="PRO_5003659438" evidence="4">
    <location>
        <begin position="27"/>
        <end position="640"/>
    </location>
</feature>
<evidence type="ECO:0000313" key="7">
    <source>
        <dbReference type="EMBL" id="CCH53204.1"/>
    </source>
</evidence>
<dbReference type="InterPro" id="IPR011042">
    <property type="entry name" value="6-blade_b-propeller_TolB-like"/>
</dbReference>
<dbReference type="Pfam" id="PF00326">
    <property type="entry name" value="Peptidase_S9"/>
    <property type="match status" value="1"/>
</dbReference>
<dbReference type="GO" id="GO:0004252">
    <property type="term" value="F:serine-type endopeptidase activity"/>
    <property type="evidence" value="ECO:0007669"/>
    <property type="project" value="InterPro"/>
</dbReference>
<keyword evidence="3" id="KW-0720">Serine protease</keyword>
<keyword evidence="8" id="KW-1185">Reference proteome</keyword>
<dbReference type="EMBL" id="CAIT01000006">
    <property type="protein sequence ID" value="CCH53204.1"/>
    <property type="molecule type" value="Genomic_DNA"/>
</dbReference>
<feature type="domain" description="Peptidase S9 prolyl oligopeptidase catalytic" evidence="5">
    <location>
        <begin position="426"/>
        <end position="632"/>
    </location>
</feature>
<dbReference type="SUPFAM" id="SSF53474">
    <property type="entry name" value="alpha/beta-Hydrolases"/>
    <property type="match status" value="1"/>
</dbReference>
<dbReference type="InterPro" id="IPR029058">
    <property type="entry name" value="AB_hydrolase_fold"/>
</dbReference>